<dbReference type="PANTHER" id="PTHR22803">
    <property type="entry name" value="MANNOSE, PHOSPHOLIPASE, LECTIN RECEPTOR RELATED"/>
    <property type="match status" value="1"/>
</dbReference>
<keyword evidence="5" id="KW-1185">Reference proteome</keyword>
<name>A0AAE1DLF3_9GAST</name>
<accession>A0AAE1DLF3</accession>
<feature type="chain" id="PRO_5042102404" description="C-type lectin domain-containing protein" evidence="2">
    <location>
        <begin position="19"/>
        <end position="1029"/>
    </location>
</feature>
<comment type="caution">
    <text evidence="4">The sequence shown here is derived from an EMBL/GenBank/DDBJ whole genome shotgun (WGS) entry which is preliminary data.</text>
</comment>
<dbReference type="CDD" id="cd00037">
    <property type="entry name" value="CLECT"/>
    <property type="match status" value="3"/>
</dbReference>
<reference evidence="4" key="1">
    <citation type="journal article" date="2023" name="G3 (Bethesda)">
        <title>A reference genome for the long-term kleptoplast-retaining sea slug Elysia crispata morphotype clarki.</title>
        <authorList>
            <person name="Eastman K.E."/>
            <person name="Pendleton A.L."/>
            <person name="Shaikh M.A."/>
            <person name="Suttiyut T."/>
            <person name="Ogas R."/>
            <person name="Tomko P."/>
            <person name="Gavelis G."/>
            <person name="Widhalm J.R."/>
            <person name="Wisecaver J.H."/>
        </authorList>
    </citation>
    <scope>NUCLEOTIDE SEQUENCE</scope>
    <source>
        <strain evidence="4">ECLA1</strain>
    </source>
</reference>
<evidence type="ECO:0000259" key="3">
    <source>
        <dbReference type="PROSITE" id="PS50041"/>
    </source>
</evidence>
<organism evidence="4 5">
    <name type="scientific">Elysia crispata</name>
    <name type="common">lettuce slug</name>
    <dbReference type="NCBI Taxonomy" id="231223"/>
    <lineage>
        <taxon>Eukaryota</taxon>
        <taxon>Metazoa</taxon>
        <taxon>Spiralia</taxon>
        <taxon>Lophotrochozoa</taxon>
        <taxon>Mollusca</taxon>
        <taxon>Gastropoda</taxon>
        <taxon>Heterobranchia</taxon>
        <taxon>Euthyneura</taxon>
        <taxon>Panpulmonata</taxon>
        <taxon>Sacoglossa</taxon>
        <taxon>Placobranchoidea</taxon>
        <taxon>Plakobranchidae</taxon>
        <taxon>Elysia</taxon>
    </lineage>
</organism>
<evidence type="ECO:0000256" key="2">
    <source>
        <dbReference type="SAM" id="SignalP"/>
    </source>
</evidence>
<dbReference type="AlphaFoldDB" id="A0AAE1DLF3"/>
<feature type="transmembrane region" description="Helical" evidence="1">
    <location>
        <begin position="990"/>
        <end position="1015"/>
    </location>
</feature>
<evidence type="ECO:0000313" key="4">
    <source>
        <dbReference type="EMBL" id="KAK3774782.1"/>
    </source>
</evidence>
<protein>
    <recommendedName>
        <fullName evidence="3">C-type lectin domain-containing protein</fullName>
    </recommendedName>
</protein>
<dbReference type="InterPro" id="IPR001304">
    <property type="entry name" value="C-type_lectin-like"/>
</dbReference>
<dbReference type="InterPro" id="IPR035234">
    <property type="entry name" value="IgGFc-bd_N"/>
</dbReference>
<evidence type="ECO:0000256" key="1">
    <source>
        <dbReference type="SAM" id="Phobius"/>
    </source>
</evidence>
<dbReference type="Gene3D" id="3.10.100.10">
    <property type="entry name" value="Mannose-Binding Protein A, subunit A"/>
    <property type="match status" value="3"/>
</dbReference>
<gene>
    <name evidence="4" type="ORF">RRG08_019645</name>
</gene>
<dbReference type="EMBL" id="JAWDGP010003388">
    <property type="protein sequence ID" value="KAK3774782.1"/>
    <property type="molecule type" value="Genomic_DNA"/>
</dbReference>
<dbReference type="Pfam" id="PF00059">
    <property type="entry name" value="Lectin_C"/>
    <property type="match status" value="3"/>
</dbReference>
<dbReference type="InterPro" id="IPR050111">
    <property type="entry name" value="C-type_lectin/snaclec_domain"/>
</dbReference>
<dbReference type="SMART" id="SM00034">
    <property type="entry name" value="CLECT"/>
    <property type="match status" value="3"/>
</dbReference>
<keyword evidence="1" id="KW-1133">Transmembrane helix</keyword>
<sequence>MVVTQILSFLAILRGFNGQEGIFDPCYFWPESVYAGSGMCYKFMLNSRKFDAAQESCKTEGGTLAEVRTQQQKDTADSLSVLNGQGKTPALDGHLVWQTDQQRVSVPPAWWAPQSGASGDADSEVCLQINTDSKLKTRSCTSSLKYICQIYAGNPCDVYLHGAELYETSCFLPVNLSLSLQNAMERCQKLNAVVVEPNSQRLIDYMAQFASWHFETADELWLGLSPNDHAKFTWQSSNSLVTAANWVDGATGSSDLGEEAAAVMAGRVNWAWDVIPRSNQAKVVCQRDISEECTGLFLSGRCFTLHRSTGNWSVAKSACQEQGSYLAEPKTHVLDKAIRLYVDNVDWGAFPVLLGATDVDVEGVWVWDYSREELSYANWDTNQPDNYNNNEDYMETGRNAWNDIENIGFLLRPPRSYICERVIPFYTHSYLVVIPKENWGCPVVFTRAMLSVTSFPSQQGHNYVQFSTFPTGDIRTVSLFQNEAYQYSINVSGLFLNSSGLQQKYIRVVSTEPLDVHFFFWAAYFRMVCASLVLADLPSGISSTFFTNSLQRENSLAIISTDNEPSTQTLAVSTDNEVVSFSFNGQDIQSRNMLVVSMSVPDQYQSFYVDSITGSASAQVVHSSGARRVFRFGKEDKTVSSDVSCEQALPVSMIGNDYVTIPSLPLNDLVTDHYTIVAVHANTAITVYGSDTGVAPRILTLKWPGDVFELQVPASSYFHVNGTDVFYMYAQLTGREQDQYGRNGHCSLALLHQGLFRYSYRFAIAGPLQEMSFVYVAVIVQAESKEKVRLVSGSGQEELPRGCKDVIGTIWCGCYFHLPSPEIGGVYVVETNDLGSSTLGVYLFAGGGIKNKTVCFPLGIHSSFSDHAEYKFNDYLNAQKTKTQCVENTTAPNQPSDAATTMETSTNMTTAAVSETSTSAPNPEDFTVTPDASQCDHTQNSQSSVTLTQEELDEMVKTLVAHLSVNTEDLSSVKRSKISAPDDRASSTTMGYFGITLIGVTFGTIIFLDIGKLVIDIRLAISNMRKFNV</sequence>
<feature type="domain" description="C-type lectin" evidence="3">
    <location>
        <begin position="36"/>
        <end position="149"/>
    </location>
</feature>
<feature type="domain" description="C-type lectin" evidence="3">
    <location>
        <begin position="166"/>
        <end position="286"/>
    </location>
</feature>
<feature type="signal peptide" evidence="2">
    <location>
        <begin position="1"/>
        <end position="18"/>
    </location>
</feature>
<dbReference type="Proteomes" id="UP001283361">
    <property type="component" value="Unassembled WGS sequence"/>
</dbReference>
<keyword evidence="1" id="KW-0812">Transmembrane</keyword>
<keyword evidence="2" id="KW-0732">Signal</keyword>
<dbReference type="InterPro" id="IPR016187">
    <property type="entry name" value="CTDL_fold"/>
</dbReference>
<feature type="domain" description="C-type lectin" evidence="3">
    <location>
        <begin position="298"/>
        <end position="403"/>
    </location>
</feature>
<evidence type="ECO:0000313" key="5">
    <source>
        <dbReference type="Proteomes" id="UP001283361"/>
    </source>
</evidence>
<keyword evidence="1" id="KW-0472">Membrane</keyword>
<dbReference type="InterPro" id="IPR016186">
    <property type="entry name" value="C-type_lectin-like/link_sf"/>
</dbReference>
<dbReference type="PROSITE" id="PS50041">
    <property type="entry name" value="C_TYPE_LECTIN_2"/>
    <property type="match status" value="3"/>
</dbReference>
<proteinExistence type="predicted"/>
<dbReference type="SUPFAM" id="SSF56436">
    <property type="entry name" value="C-type lectin-like"/>
    <property type="match status" value="3"/>
</dbReference>
<dbReference type="Pfam" id="PF17517">
    <property type="entry name" value="IgGFc_binding"/>
    <property type="match status" value="1"/>
</dbReference>